<keyword evidence="1" id="KW-0489">Methyltransferase</keyword>
<comment type="caution">
    <text evidence="1">The sequence shown here is derived from an EMBL/GenBank/DDBJ whole genome shotgun (WGS) entry which is preliminary data.</text>
</comment>
<dbReference type="GO" id="GO:0032259">
    <property type="term" value="P:methylation"/>
    <property type="evidence" value="ECO:0007669"/>
    <property type="project" value="UniProtKB-KW"/>
</dbReference>
<proteinExistence type="predicted"/>
<dbReference type="OrthoDB" id="5974463at2"/>
<dbReference type="AlphaFoldDB" id="A0A432ZGA3"/>
<keyword evidence="2" id="KW-1185">Reference proteome</keyword>
<dbReference type="GO" id="GO:0008168">
    <property type="term" value="F:methyltransferase activity"/>
    <property type="evidence" value="ECO:0007669"/>
    <property type="project" value="UniProtKB-KW"/>
</dbReference>
<evidence type="ECO:0000313" key="2">
    <source>
        <dbReference type="Proteomes" id="UP000287908"/>
    </source>
</evidence>
<reference evidence="1 2" key="1">
    <citation type="journal article" date="2011" name="Front. Microbiol.">
        <title>Genomic signatures of strain selection and enhancement in Bacillus atrophaeus var. globigii, a historical biowarfare simulant.</title>
        <authorList>
            <person name="Gibbons H.S."/>
            <person name="Broomall S.M."/>
            <person name="McNew L.A."/>
            <person name="Daligault H."/>
            <person name="Chapman C."/>
            <person name="Bruce D."/>
            <person name="Karavis M."/>
            <person name="Krepps M."/>
            <person name="McGregor P.A."/>
            <person name="Hong C."/>
            <person name="Park K.H."/>
            <person name="Akmal A."/>
            <person name="Feldman A."/>
            <person name="Lin J.S."/>
            <person name="Chang W.E."/>
            <person name="Higgs B.W."/>
            <person name="Demirev P."/>
            <person name="Lindquist J."/>
            <person name="Liem A."/>
            <person name="Fochler E."/>
            <person name="Read T.D."/>
            <person name="Tapia R."/>
            <person name="Johnson S."/>
            <person name="Bishop-Lilly K.A."/>
            <person name="Detter C."/>
            <person name="Han C."/>
            <person name="Sozhamannan S."/>
            <person name="Rosenzweig C.N."/>
            <person name="Skowronski E.W."/>
        </authorList>
    </citation>
    <scope>NUCLEOTIDE SEQUENCE [LARGE SCALE GENOMIC DNA]</scope>
    <source>
        <strain evidence="1 2">CL-SP19</strain>
    </source>
</reference>
<organism evidence="1 2">
    <name type="scientific">Idiomarina seosinensis</name>
    <dbReference type="NCBI Taxonomy" id="281739"/>
    <lineage>
        <taxon>Bacteria</taxon>
        <taxon>Pseudomonadati</taxon>
        <taxon>Pseudomonadota</taxon>
        <taxon>Gammaproteobacteria</taxon>
        <taxon>Alteromonadales</taxon>
        <taxon>Idiomarinaceae</taxon>
        <taxon>Idiomarina</taxon>
    </lineage>
</organism>
<accession>A0A432ZGA3</accession>
<dbReference type="EMBL" id="PIQF01000001">
    <property type="protein sequence ID" value="RUO76998.1"/>
    <property type="molecule type" value="Genomic_DNA"/>
</dbReference>
<dbReference type="Proteomes" id="UP000287908">
    <property type="component" value="Unassembled WGS sequence"/>
</dbReference>
<evidence type="ECO:0000313" key="1">
    <source>
        <dbReference type="EMBL" id="RUO76998.1"/>
    </source>
</evidence>
<dbReference type="RefSeq" id="WP_126783269.1">
    <property type="nucleotide sequence ID" value="NZ_PIQF01000001.1"/>
</dbReference>
<dbReference type="SUPFAM" id="SSF53335">
    <property type="entry name" value="S-adenosyl-L-methionine-dependent methyltransferases"/>
    <property type="match status" value="1"/>
</dbReference>
<dbReference type="InterPro" id="IPR029063">
    <property type="entry name" value="SAM-dependent_MTases_sf"/>
</dbReference>
<name>A0A432ZGA3_9GAMM</name>
<keyword evidence="1" id="KW-0808">Transferase</keyword>
<sequence>MKTTKNPWSPFWLKGSAASFLDEKSKLQSYQMRKFWSQCMRDYEIKQPVVDIGSGNGVLVQWLTKYAEDNDVKLDVRGIDAAELNSPNPALKLSGKTPYEDFTLGGNRKVGTFVSNYGLEYGDLDAGLPNLHQQLKRGGRLLTMLHSDDSVIVKNSKIMLDLIPSLIKQLKKSVYPLQQGLLKEGPGKLSRSSLQAQDALNRFARKNERFGAFHAANFYPATQHLLKLAAQGQRQASEKVFDDYLHSIELHRHQLNSVLRATQNVSDTEQLTEKLVTAGFKNIAITTTEFAETGIVGRFLAAKK</sequence>
<gene>
    <name evidence="1" type="ORF">CWI81_00375</name>
</gene>
<protein>
    <submittedName>
        <fullName evidence="1">SAM-dependent methyltransferase</fullName>
    </submittedName>
</protein>